<feature type="region of interest" description="Disordered" evidence="1">
    <location>
        <begin position="80"/>
        <end position="103"/>
    </location>
</feature>
<dbReference type="Pfam" id="PF12028">
    <property type="entry name" value="DUF3515"/>
    <property type="match status" value="1"/>
</dbReference>
<protein>
    <submittedName>
        <fullName evidence="2">Uncharacterized protein</fullName>
    </submittedName>
</protein>
<dbReference type="AlphaFoldDB" id="A0A4D4MRY1"/>
<organism evidence="2 3">
    <name type="scientific">Streptomyces avermitilis</name>
    <dbReference type="NCBI Taxonomy" id="33903"/>
    <lineage>
        <taxon>Bacteria</taxon>
        <taxon>Bacillati</taxon>
        <taxon>Actinomycetota</taxon>
        <taxon>Actinomycetes</taxon>
        <taxon>Kitasatosporales</taxon>
        <taxon>Streptomycetaceae</taxon>
        <taxon>Streptomyces</taxon>
    </lineage>
</organism>
<accession>A0A4D4MRY1</accession>
<comment type="caution">
    <text evidence="2">The sequence shown here is derived from an EMBL/GenBank/DDBJ whole genome shotgun (WGS) entry which is preliminary data.</text>
</comment>
<proteinExistence type="predicted"/>
<sequence>MGDPAIVLRCGVPRPAEMNSAGAVGADLKGVGWMLGSRVVDGRHLCTTTLREIYVEVSVPTRYGDVFALEGLAAAVRKNVPRASATSPDTLTPPGTKAGAPTPDGAGLLGYCIRSGSKHWAQESRRLRAG</sequence>
<dbReference type="Proteomes" id="UP000299211">
    <property type="component" value="Unassembled WGS sequence"/>
</dbReference>
<gene>
    <name evidence="2" type="ORF">SAV31267_043830</name>
</gene>
<reference evidence="2 3" key="1">
    <citation type="submission" date="2019-04" db="EMBL/GenBank/DDBJ databases">
        <title>Draft genome sequences of Streptomyces avermitilis ATCC 31267.</title>
        <authorList>
            <person name="Komaki H."/>
            <person name="Tamura T."/>
            <person name="Hosoyama A."/>
        </authorList>
    </citation>
    <scope>NUCLEOTIDE SEQUENCE [LARGE SCALE GENOMIC DNA]</scope>
    <source>
        <strain evidence="2 3">ATCC 31267</strain>
    </source>
</reference>
<dbReference type="EMBL" id="BJHY01000001">
    <property type="protein sequence ID" value="GDY74898.1"/>
    <property type="molecule type" value="Genomic_DNA"/>
</dbReference>
<name>A0A4D4MRY1_STRAX</name>
<evidence type="ECO:0000313" key="2">
    <source>
        <dbReference type="EMBL" id="GDY74898.1"/>
    </source>
</evidence>
<evidence type="ECO:0000313" key="3">
    <source>
        <dbReference type="Proteomes" id="UP000299211"/>
    </source>
</evidence>
<dbReference type="InterPro" id="IPR021903">
    <property type="entry name" value="DUF3515"/>
</dbReference>
<evidence type="ECO:0000256" key="1">
    <source>
        <dbReference type="SAM" id="MobiDB-lite"/>
    </source>
</evidence>
<feature type="compositionally biased region" description="Low complexity" evidence="1">
    <location>
        <begin position="90"/>
        <end position="103"/>
    </location>
</feature>
<dbReference type="STRING" id="33903.AQJ43_22115"/>